<comment type="caution">
    <text evidence="3">The sequence shown here is derived from an EMBL/GenBank/DDBJ whole genome shotgun (WGS) entry which is preliminary data.</text>
</comment>
<dbReference type="InterPro" id="IPR000639">
    <property type="entry name" value="Epox_hydrolase-like"/>
</dbReference>
<dbReference type="RefSeq" id="WP_248995256.1">
    <property type="nucleotide sequence ID" value="NZ_JAKIKP010000004.1"/>
</dbReference>
<dbReference type="AlphaFoldDB" id="A0A9X2CLC1"/>
<dbReference type="InterPro" id="IPR029058">
    <property type="entry name" value="AB_hydrolase_fold"/>
</dbReference>
<dbReference type="EMBL" id="JAKIKP010000004">
    <property type="protein sequence ID" value="MCL1142579.1"/>
    <property type="molecule type" value="Genomic_DNA"/>
</dbReference>
<dbReference type="Pfam" id="PF00561">
    <property type="entry name" value="Abhydrolase_1"/>
    <property type="match status" value="1"/>
</dbReference>
<sequence>MHYEVSGSGTPVILIHGLFGNLDNLKALAKSLEPHFTVVRIDVPNHGLSEHWHTMDYPSLAEALISLIDQLGFDTVDLVGHSMGGKIAMATALLYPQRISKVVAADIAPVSYSPRHNEVFEAMESLSLEQLISRTAALSHLTSNGIDEGTAQFLLKNLQRNTHGFSWKLNLSGLKANYQHIIGWSIAADNKVEPYNKPCFFIRGGDSEYVLPEHKQQIMAQFPNVSVKTLYGTGHWLHAQKPDIFNRLVTEFLQKKPD</sequence>
<protein>
    <submittedName>
        <fullName evidence="3">Alpha/beta fold hydrolase</fullName>
    </submittedName>
</protein>
<feature type="domain" description="AB hydrolase-1" evidence="2">
    <location>
        <begin position="11"/>
        <end position="242"/>
    </location>
</feature>
<dbReference type="Gene3D" id="3.40.50.1820">
    <property type="entry name" value="alpha/beta hydrolase"/>
    <property type="match status" value="1"/>
</dbReference>
<evidence type="ECO:0000313" key="3">
    <source>
        <dbReference type="EMBL" id="MCL1142579.1"/>
    </source>
</evidence>
<proteinExistence type="predicted"/>
<dbReference type="SUPFAM" id="SSF53474">
    <property type="entry name" value="alpha/beta-Hydrolases"/>
    <property type="match status" value="1"/>
</dbReference>
<dbReference type="PANTHER" id="PTHR46118">
    <property type="entry name" value="PROTEIN ABHD11"/>
    <property type="match status" value="1"/>
</dbReference>
<evidence type="ECO:0000256" key="1">
    <source>
        <dbReference type="ARBA" id="ARBA00022801"/>
    </source>
</evidence>
<dbReference type="InterPro" id="IPR000073">
    <property type="entry name" value="AB_hydrolase_1"/>
</dbReference>
<organism evidence="3 4">
    <name type="scientific">Shewanella gaetbuli</name>
    <dbReference type="NCBI Taxonomy" id="220752"/>
    <lineage>
        <taxon>Bacteria</taxon>
        <taxon>Pseudomonadati</taxon>
        <taxon>Pseudomonadota</taxon>
        <taxon>Gammaproteobacteria</taxon>
        <taxon>Alteromonadales</taxon>
        <taxon>Shewanellaceae</taxon>
        <taxon>Shewanella</taxon>
    </lineage>
</organism>
<dbReference type="PANTHER" id="PTHR46118:SF4">
    <property type="entry name" value="PROTEIN ABHD11"/>
    <property type="match status" value="1"/>
</dbReference>
<keyword evidence="4" id="KW-1185">Reference proteome</keyword>
<reference evidence="3" key="1">
    <citation type="submission" date="2022-01" db="EMBL/GenBank/DDBJ databases">
        <title>Whole genome-based taxonomy of the Shewanellaceae.</title>
        <authorList>
            <person name="Martin-Rodriguez A.J."/>
        </authorList>
    </citation>
    <scope>NUCLEOTIDE SEQUENCE</scope>
    <source>
        <strain evidence="3">DSM 16422</strain>
    </source>
</reference>
<dbReference type="PRINTS" id="PR00111">
    <property type="entry name" value="ABHYDROLASE"/>
</dbReference>
<name>A0A9X2CLC1_9GAMM</name>
<evidence type="ECO:0000313" key="4">
    <source>
        <dbReference type="Proteomes" id="UP001139333"/>
    </source>
</evidence>
<dbReference type="Proteomes" id="UP001139333">
    <property type="component" value="Unassembled WGS sequence"/>
</dbReference>
<evidence type="ECO:0000259" key="2">
    <source>
        <dbReference type="Pfam" id="PF00561"/>
    </source>
</evidence>
<dbReference type="PRINTS" id="PR00412">
    <property type="entry name" value="EPOXHYDRLASE"/>
</dbReference>
<dbReference type="GO" id="GO:0016787">
    <property type="term" value="F:hydrolase activity"/>
    <property type="evidence" value="ECO:0007669"/>
    <property type="project" value="UniProtKB-KW"/>
</dbReference>
<keyword evidence="1 3" id="KW-0378">Hydrolase</keyword>
<accession>A0A9X2CLC1</accession>
<gene>
    <name evidence="3" type="ORF">L2672_07755</name>
</gene>